<dbReference type="EMBL" id="GGFJ01011981">
    <property type="protein sequence ID" value="MBW61122.1"/>
    <property type="molecule type" value="Transcribed_RNA"/>
</dbReference>
<feature type="chain" id="PRO_5014856810" evidence="1">
    <location>
        <begin position="19"/>
        <end position="125"/>
    </location>
</feature>
<reference evidence="2" key="1">
    <citation type="submission" date="2018-01" db="EMBL/GenBank/DDBJ databases">
        <title>An insight into the sialome of Amazonian anophelines.</title>
        <authorList>
            <person name="Ribeiro J.M."/>
            <person name="Scarpassa V."/>
            <person name="Calvo E."/>
        </authorList>
    </citation>
    <scope>NUCLEOTIDE SEQUENCE</scope>
    <source>
        <tissue evidence="2">Salivary glands</tissue>
    </source>
</reference>
<proteinExistence type="predicted"/>
<protein>
    <submittedName>
        <fullName evidence="2">Putative secreted protein</fullName>
    </submittedName>
</protein>
<feature type="signal peptide" evidence="1">
    <location>
        <begin position="1"/>
        <end position="18"/>
    </location>
</feature>
<evidence type="ECO:0000313" key="2">
    <source>
        <dbReference type="EMBL" id="MBW61122.1"/>
    </source>
</evidence>
<organism evidence="2">
    <name type="scientific">Anopheles marajoara</name>
    <dbReference type="NCBI Taxonomy" id="58244"/>
    <lineage>
        <taxon>Eukaryota</taxon>
        <taxon>Metazoa</taxon>
        <taxon>Ecdysozoa</taxon>
        <taxon>Arthropoda</taxon>
        <taxon>Hexapoda</taxon>
        <taxon>Insecta</taxon>
        <taxon>Pterygota</taxon>
        <taxon>Neoptera</taxon>
        <taxon>Endopterygota</taxon>
        <taxon>Diptera</taxon>
        <taxon>Nematocera</taxon>
        <taxon>Culicoidea</taxon>
        <taxon>Culicidae</taxon>
        <taxon>Anophelinae</taxon>
        <taxon>Anopheles</taxon>
    </lineage>
</organism>
<keyword evidence="1" id="KW-0732">Signal</keyword>
<evidence type="ECO:0000256" key="1">
    <source>
        <dbReference type="SAM" id="SignalP"/>
    </source>
</evidence>
<name>A0A2M4C717_9DIPT</name>
<sequence length="125" mass="14010">MHFHLPLAVLLFMKRSSASPLCCNLPPLSLLCCHGTQVPPWREGAGQPTIIVPVRVEWQTFPDRDNGTGLRFVRQHSIGSGRRITTTPMCRVESSEFHVLIDFGRPLGPTITPALIAQRKEEKKK</sequence>
<accession>A0A2M4C717</accession>
<dbReference type="AlphaFoldDB" id="A0A2M4C717"/>